<name>A0A7S1Q024_NEODS</name>
<evidence type="ECO:0000256" key="1">
    <source>
        <dbReference type="SAM" id="MobiDB-lite"/>
    </source>
</evidence>
<dbReference type="InterPro" id="IPR009686">
    <property type="entry name" value="Senescence/spartin_C"/>
</dbReference>
<proteinExistence type="predicted"/>
<feature type="domain" description="Senescence" evidence="2">
    <location>
        <begin position="16"/>
        <end position="180"/>
    </location>
</feature>
<protein>
    <recommendedName>
        <fullName evidence="2">Senescence domain-containing protein</fullName>
    </recommendedName>
</protein>
<dbReference type="Pfam" id="PF06911">
    <property type="entry name" value="Senescence"/>
    <property type="match status" value="1"/>
</dbReference>
<organism evidence="3">
    <name type="scientific">Neobodo designis</name>
    <name type="common">Flagellated protozoan</name>
    <name type="synonym">Bodo designis</name>
    <dbReference type="NCBI Taxonomy" id="312471"/>
    <lineage>
        <taxon>Eukaryota</taxon>
        <taxon>Discoba</taxon>
        <taxon>Euglenozoa</taxon>
        <taxon>Kinetoplastea</taxon>
        <taxon>Metakinetoplastina</taxon>
        <taxon>Neobodonida</taxon>
        <taxon>Neobodo</taxon>
    </lineage>
</organism>
<feature type="region of interest" description="Disordered" evidence="1">
    <location>
        <begin position="206"/>
        <end position="252"/>
    </location>
</feature>
<dbReference type="AlphaFoldDB" id="A0A7S1Q024"/>
<reference evidence="3" key="1">
    <citation type="submission" date="2021-01" db="EMBL/GenBank/DDBJ databases">
        <authorList>
            <person name="Corre E."/>
            <person name="Pelletier E."/>
            <person name="Niang G."/>
            <person name="Scheremetjew M."/>
            <person name="Finn R."/>
            <person name="Kale V."/>
            <person name="Holt S."/>
            <person name="Cochrane G."/>
            <person name="Meng A."/>
            <person name="Brown T."/>
            <person name="Cohen L."/>
        </authorList>
    </citation>
    <scope>NUCLEOTIDE SEQUENCE</scope>
    <source>
        <strain evidence="3">CCAP 1951/1</strain>
    </source>
</reference>
<feature type="compositionally biased region" description="Low complexity" evidence="1">
    <location>
        <begin position="241"/>
        <end position="252"/>
    </location>
</feature>
<evidence type="ECO:0000259" key="2">
    <source>
        <dbReference type="Pfam" id="PF06911"/>
    </source>
</evidence>
<evidence type="ECO:0000313" key="3">
    <source>
        <dbReference type="EMBL" id="CAD9108716.1"/>
    </source>
</evidence>
<sequence length="268" mass="26077">MSTVRSLGRVAASAVRGGGSAVAGAVGFGSKALSSAIDATGRAVVEGTTPNQDPATHYDPGLAARGAVKTARVATKGLRVAAKGVGYAAEGVYSVGGRTLAPLLPTALTQSPVVGAVAEVGTAAAASAIEVYEATADAAADTADATSVAVGRVVGHKYGPAAGALAEDAIGITVDAAEIGREVGRLKLVHAAPRLARHALTAAVDSSAAHEHASSSRAAPAVPPSDQPLPLGESTATKDSAATLTETALTPPLVAAARAQQSLTTPAS</sequence>
<gene>
    <name evidence="3" type="ORF">NDES1114_LOCUS11065</name>
</gene>
<accession>A0A7S1Q024</accession>
<dbReference type="EMBL" id="HBGF01016836">
    <property type="protein sequence ID" value="CAD9108716.1"/>
    <property type="molecule type" value="Transcribed_RNA"/>
</dbReference>